<protein>
    <submittedName>
        <fullName evidence="1">Uncharacterized protein</fullName>
    </submittedName>
</protein>
<evidence type="ECO:0000313" key="2">
    <source>
        <dbReference type="Proteomes" id="UP001642484"/>
    </source>
</evidence>
<proteinExistence type="predicted"/>
<name>A0ABP0HZL9_9DINO</name>
<sequence>MCPTGRISERGLEVRTPDGKWISAPGKDAATPWDALEKEGAVVLNTGAMLARWCNDFVKDPLPEFTRVDAKKYGPITAEEYLRQCLNGSSDAFIGIAESIGFRVVSRNTQNTFEGLLLFWAEKYPVDSQLPFTLAKAASDASATLPVRQAALKALLQLFLAYKRGAEGLCDEETLELETHLVASIGSILATRQGTYASACSRSQSVSRGRNARVGGLLFAHDQQLDVECVSLNVYKPEPVVVEGINEN</sequence>
<dbReference type="SUPFAM" id="SSF51197">
    <property type="entry name" value="Clavaminate synthase-like"/>
    <property type="match status" value="1"/>
</dbReference>
<comment type="caution">
    <text evidence="1">The sequence shown here is derived from an EMBL/GenBank/DDBJ whole genome shotgun (WGS) entry which is preliminary data.</text>
</comment>
<dbReference type="Gene3D" id="2.60.120.330">
    <property type="entry name" value="B-lactam Antibiotic, Isopenicillin N Synthase, Chain"/>
    <property type="match status" value="1"/>
</dbReference>
<dbReference type="Proteomes" id="UP001642484">
    <property type="component" value="Unassembled WGS sequence"/>
</dbReference>
<dbReference type="EMBL" id="CAXAMN010001558">
    <property type="protein sequence ID" value="CAK8995117.1"/>
    <property type="molecule type" value="Genomic_DNA"/>
</dbReference>
<reference evidence="1 2" key="1">
    <citation type="submission" date="2024-02" db="EMBL/GenBank/DDBJ databases">
        <authorList>
            <person name="Chen Y."/>
            <person name="Shah S."/>
            <person name="Dougan E. K."/>
            <person name="Thang M."/>
            <person name="Chan C."/>
        </authorList>
    </citation>
    <scope>NUCLEOTIDE SEQUENCE [LARGE SCALE GENOMIC DNA]</scope>
</reference>
<keyword evidence="2" id="KW-1185">Reference proteome</keyword>
<gene>
    <name evidence="1" type="ORF">CCMP2556_LOCUS3906</name>
</gene>
<evidence type="ECO:0000313" key="1">
    <source>
        <dbReference type="EMBL" id="CAK8995117.1"/>
    </source>
</evidence>
<organism evidence="1 2">
    <name type="scientific">Durusdinium trenchii</name>
    <dbReference type="NCBI Taxonomy" id="1381693"/>
    <lineage>
        <taxon>Eukaryota</taxon>
        <taxon>Sar</taxon>
        <taxon>Alveolata</taxon>
        <taxon>Dinophyceae</taxon>
        <taxon>Suessiales</taxon>
        <taxon>Symbiodiniaceae</taxon>
        <taxon>Durusdinium</taxon>
    </lineage>
</organism>
<accession>A0ABP0HZL9</accession>
<dbReference type="InterPro" id="IPR027443">
    <property type="entry name" value="IPNS-like_sf"/>
</dbReference>